<keyword evidence="3" id="KW-1133">Transmembrane helix</keyword>
<keyword evidence="2" id="KW-0175">Coiled coil</keyword>
<dbReference type="RefSeq" id="WP_270895754.1">
    <property type="nucleotide sequence ID" value="NZ_JBHSPF010000046.1"/>
</dbReference>
<dbReference type="Proteomes" id="UP001596143">
    <property type="component" value="Unassembled WGS sequence"/>
</dbReference>
<feature type="transmembrane region" description="Helical" evidence="3">
    <location>
        <begin position="125"/>
        <end position="147"/>
    </location>
</feature>
<keyword evidence="6" id="KW-1185">Reference proteome</keyword>
<dbReference type="Pfam" id="PF19732">
    <property type="entry name" value="SpoIIE_N"/>
    <property type="match status" value="1"/>
</dbReference>
<dbReference type="InterPro" id="IPR036457">
    <property type="entry name" value="PPM-type-like_dom_sf"/>
</dbReference>
<dbReference type="InterPro" id="IPR045768">
    <property type="entry name" value="SpoIIE_N"/>
</dbReference>
<name>A0ABW0U7D5_9BACI</name>
<dbReference type="NCBIfam" id="TIGR02865">
    <property type="entry name" value="spore_II_E"/>
    <property type="match status" value="1"/>
</dbReference>
<protein>
    <submittedName>
        <fullName evidence="5">Stage II sporulation protein E</fullName>
        <ecNumber evidence="5">3.1.3.16</ecNumber>
    </submittedName>
</protein>
<dbReference type="Gene3D" id="3.60.40.10">
    <property type="entry name" value="PPM-type phosphatase domain"/>
    <property type="match status" value="1"/>
</dbReference>
<dbReference type="InterPro" id="IPR001932">
    <property type="entry name" value="PPM-type_phosphatase-like_dom"/>
</dbReference>
<feature type="transmembrane region" description="Helical" evidence="3">
    <location>
        <begin position="261"/>
        <end position="278"/>
    </location>
</feature>
<gene>
    <name evidence="5" type="primary">spoIIE</name>
    <name evidence="5" type="ORF">ACFPTR_09245</name>
</gene>
<dbReference type="SMART" id="SM00332">
    <property type="entry name" value="PP2Cc"/>
    <property type="match status" value="1"/>
</dbReference>
<dbReference type="SMART" id="SM00331">
    <property type="entry name" value="PP2C_SIG"/>
    <property type="match status" value="1"/>
</dbReference>
<sequence length="831" mass="92893">MIEKGMLKKGALDPIGDYVWRKAKNKSDQVKQTFLKGMETLFIRWGALIFILGVLLGRAVLLSELFPFALPFFAVVYAWQKEKSVLAAAGVIVGTFSGAILHGAFILLALLLFVLSYEWLSRKKWLPYAWVVPFTVFFATISARLAVIWLEEGTISSYSGTMSGIEAGISVILTMIFLQSIPLLMTNKRKKPLKNEEIICLIILLASVMTGAIGWVIYGLQAEHMLARYLVLVFAYAGGALLGASAGVIAGLVLSLATVANLYQMSLLAFAGLLGGLLKDGKKFGVSVGLLIGTALIALYGDGLNGASLPFMESLVAIGLFILTPKSVFLYIEKYIPGTFEYANEQQKQMKKMRDITAQKVEQFSQLFQALSKSFAFQTEEREKEREEEEVDEILSKITEKTCQTCFRKEKCWVNLFDDTYDQMAQMLDEIETRGKLSTRMRNRWKAHCHYDQQMIKMMKEELREAEARSMIVKHAQESRKLVAAQLDGVSKVMDDFVKEIHREKEAHFWQEEQIHDALSEAGLHIGHIDIYRLEEGNVEIEMSVLADIGREQAEKIIAPMLSDILKEHIIVLKEEPYEDRKEYTLITFSSAKTYQVDIGTTAVAKGGGWISGDSHAAVDIGKGKFAVAISDGMGSGEKAHEESSAALYILKTILASGMDEEMAIRSVNSILSLRSTEEMFSTLDLAMIDLQDASGKFIKIGSTPSFIKRGDKVIQIEANNLPFGMMEHAEVDVVNEQLKDGDLLVMMSDGIFDIQSAIENVEIWMKRMIGQMDTNDPQEMADRLLERVLRMSEGTIDDDMTIMTAKITRNLPEWKAIPVRPSISLRKKAQ</sequence>
<dbReference type="EMBL" id="JBHSPF010000046">
    <property type="protein sequence ID" value="MFC5629058.1"/>
    <property type="molecule type" value="Genomic_DNA"/>
</dbReference>
<feature type="transmembrane region" description="Helical" evidence="3">
    <location>
        <begin position="198"/>
        <end position="218"/>
    </location>
</feature>
<evidence type="ECO:0000256" key="1">
    <source>
        <dbReference type="ARBA" id="ARBA00022801"/>
    </source>
</evidence>
<feature type="transmembrane region" description="Helical" evidence="3">
    <location>
        <begin position="85"/>
        <end position="113"/>
    </location>
</feature>
<dbReference type="GO" id="GO:0004722">
    <property type="term" value="F:protein serine/threonine phosphatase activity"/>
    <property type="evidence" value="ECO:0007669"/>
    <property type="project" value="UniProtKB-EC"/>
</dbReference>
<dbReference type="EC" id="3.1.3.16" evidence="5"/>
<feature type="transmembrane region" description="Helical" evidence="3">
    <location>
        <begin position="314"/>
        <end position="332"/>
    </location>
</feature>
<comment type="caution">
    <text evidence="5">The sequence shown here is derived from an EMBL/GenBank/DDBJ whole genome shotgun (WGS) entry which is preliminary data.</text>
</comment>
<evidence type="ECO:0000313" key="5">
    <source>
        <dbReference type="EMBL" id="MFC5629058.1"/>
    </source>
</evidence>
<keyword evidence="1 5" id="KW-0378">Hydrolase</keyword>
<feature type="domain" description="PPM-type phosphatase" evidence="4">
    <location>
        <begin position="598"/>
        <end position="808"/>
    </location>
</feature>
<feature type="transmembrane region" description="Helical" evidence="3">
    <location>
        <begin position="167"/>
        <end position="186"/>
    </location>
</feature>
<feature type="transmembrane region" description="Helical" evidence="3">
    <location>
        <begin position="46"/>
        <end position="79"/>
    </location>
</feature>
<dbReference type="PANTHER" id="PTHR43156">
    <property type="entry name" value="STAGE II SPORULATION PROTEIN E-RELATED"/>
    <property type="match status" value="1"/>
</dbReference>
<dbReference type="PROSITE" id="PS51746">
    <property type="entry name" value="PPM_2"/>
    <property type="match status" value="1"/>
</dbReference>
<dbReference type="SUPFAM" id="SSF81606">
    <property type="entry name" value="PP2C-like"/>
    <property type="match status" value="1"/>
</dbReference>
<keyword evidence="3" id="KW-0472">Membrane</keyword>
<dbReference type="Pfam" id="PF07228">
    <property type="entry name" value="SpoIIE"/>
    <property type="match status" value="1"/>
</dbReference>
<dbReference type="InterPro" id="IPR014221">
    <property type="entry name" value="SpoII_E"/>
</dbReference>
<proteinExistence type="predicted"/>
<evidence type="ECO:0000259" key="4">
    <source>
        <dbReference type="PROSITE" id="PS51746"/>
    </source>
</evidence>
<organism evidence="5 6">
    <name type="scientific">Aliibacillus thermotolerans</name>
    <dbReference type="NCBI Taxonomy" id="1834418"/>
    <lineage>
        <taxon>Bacteria</taxon>
        <taxon>Bacillati</taxon>
        <taxon>Bacillota</taxon>
        <taxon>Bacilli</taxon>
        <taxon>Bacillales</taxon>
        <taxon>Bacillaceae</taxon>
        <taxon>Aliibacillus</taxon>
    </lineage>
</organism>
<evidence type="ECO:0000256" key="3">
    <source>
        <dbReference type="SAM" id="Phobius"/>
    </source>
</evidence>
<evidence type="ECO:0000313" key="6">
    <source>
        <dbReference type="Proteomes" id="UP001596143"/>
    </source>
</evidence>
<feature type="coiled-coil region" evidence="2">
    <location>
        <begin position="377"/>
        <end position="404"/>
    </location>
</feature>
<reference evidence="6" key="1">
    <citation type="journal article" date="2019" name="Int. J. Syst. Evol. Microbiol.">
        <title>The Global Catalogue of Microorganisms (GCM) 10K type strain sequencing project: providing services to taxonomists for standard genome sequencing and annotation.</title>
        <authorList>
            <consortium name="The Broad Institute Genomics Platform"/>
            <consortium name="The Broad Institute Genome Sequencing Center for Infectious Disease"/>
            <person name="Wu L."/>
            <person name="Ma J."/>
        </authorList>
    </citation>
    <scope>NUCLEOTIDE SEQUENCE [LARGE SCALE GENOMIC DNA]</scope>
    <source>
        <strain evidence="6">CGMCC 1.15790</strain>
    </source>
</reference>
<dbReference type="PANTHER" id="PTHR43156:SF2">
    <property type="entry name" value="STAGE II SPORULATION PROTEIN E"/>
    <property type="match status" value="1"/>
</dbReference>
<evidence type="ECO:0000256" key="2">
    <source>
        <dbReference type="SAM" id="Coils"/>
    </source>
</evidence>
<feature type="transmembrane region" description="Helical" evidence="3">
    <location>
        <begin position="230"/>
        <end position="254"/>
    </location>
</feature>
<feature type="transmembrane region" description="Helical" evidence="3">
    <location>
        <begin position="284"/>
        <end position="302"/>
    </location>
</feature>
<keyword evidence="3" id="KW-0812">Transmembrane</keyword>
<accession>A0ABW0U7D5</accession>
<dbReference type="InterPro" id="IPR052016">
    <property type="entry name" value="Bact_Sigma-Reg"/>
</dbReference>